<dbReference type="EMBL" id="MWIO01000071">
    <property type="protein sequence ID" value="THD04818.1"/>
    <property type="molecule type" value="Genomic_DNA"/>
</dbReference>
<keyword evidence="4" id="KW-1185">Reference proteome</keyword>
<dbReference type="InterPro" id="IPR001920">
    <property type="entry name" value="Asp/Glu_race"/>
</dbReference>
<evidence type="ECO:0000256" key="2">
    <source>
        <dbReference type="ARBA" id="ARBA00023235"/>
    </source>
</evidence>
<sequence length="239" mass="26252">MKTIGLIGGMSWESTLHYYQRINELVAARLGGLHSARLLLWSVEFAEIAALQHADDWDAAGRILADAARRLENAGAEGLLICANTMHRVAPAVEAAVSVPVLHLANITARALLADGHRRAALLGTRFTMAQPFYRERLERHGLSISVPTPEEQDTLHQIIFDELVKGRVEATSRERFIIIMRRMHAAGAQAVILGCTEFGMLLRPGDAPDIPRVDTTELHCQAAVDWMLAERSGHDGAI</sequence>
<evidence type="ECO:0000313" key="4">
    <source>
        <dbReference type="Proteomes" id="UP000306317"/>
    </source>
</evidence>
<comment type="caution">
    <text evidence="3">The sequence shown here is derived from an EMBL/GenBank/DDBJ whole genome shotgun (WGS) entry which is preliminary data.</text>
</comment>
<evidence type="ECO:0000256" key="1">
    <source>
        <dbReference type="ARBA" id="ARBA00007847"/>
    </source>
</evidence>
<dbReference type="Proteomes" id="UP000306317">
    <property type="component" value="Unassembled WGS sequence"/>
</dbReference>
<dbReference type="PANTHER" id="PTHR21198">
    <property type="entry name" value="GLUTAMATE RACEMASE"/>
    <property type="match status" value="1"/>
</dbReference>
<dbReference type="SUPFAM" id="SSF53681">
    <property type="entry name" value="Aspartate/glutamate racemase"/>
    <property type="match status" value="2"/>
</dbReference>
<dbReference type="Pfam" id="PF01177">
    <property type="entry name" value="Asp_Glu_race"/>
    <property type="match status" value="1"/>
</dbReference>
<dbReference type="PANTHER" id="PTHR21198:SF7">
    <property type="entry name" value="ASPARTATE-GLUTAMATE RACEMASE FAMILY"/>
    <property type="match status" value="1"/>
</dbReference>
<dbReference type="AlphaFoldDB" id="A0A4S3K9K2"/>
<dbReference type="InterPro" id="IPR015942">
    <property type="entry name" value="Asp/Glu/hydantoin_racemase"/>
</dbReference>
<name>A0A4S3K9K2_9GAMM</name>
<dbReference type="RefSeq" id="WP_136259938.1">
    <property type="nucleotide sequence ID" value="NZ_MWIO01000071.1"/>
</dbReference>
<dbReference type="NCBIfam" id="TIGR00035">
    <property type="entry name" value="asp_race"/>
    <property type="match status" value="1"/>
</dbReference>
<dbReference type="Gene3D" id="3.40.50.1860">
    <property type="match status" value="2"/>
</dbReference>
<protein>
    <submittedName>
        <fullName evidence="3">Aspartate racemase</fullName>
    </submittedName>
</protein>
<gene>
    <name evidence="3" type="ORF">B1991_17265</name>
</gene>
<comment type="similarity">
    <text evidence="1">Belongs to the aspartate/glutamate racemases family.</text>
</comment>
<proteinExistence type="inferred from homology"/>
<dbReference type="GO" id="GO:0047661">
    <property type="term" value="F:amino-acid racemase activity"/>
    <property type="evidence" value="ECO:0007669"/>
    <property type="project" value="InterPro"/>
</dbReference>
<dbReference type="PROSITE" id="PS00924">
    <property type="entry name" value="ASP_GLU_RACEMASE_2"/>
    <property type="match status" value="1"/>
</dbReference>
<organism evidence="3 4">
    <name type="scientific">Rhodanobacter lindaniclasticus</name>
    <dbReference type="NCBI Taxonomy" id="75310"/>
    <lineage>
        <taxon>Bacteria</taxon>
        <taxon>Pseudomonadati</taxon>
        <taxon>Pseudomonadota</taxon>
        <taxon>Gammaproteobacteria</taxon>
        <taxon>Lysobacterales</taxon>
        <taxon>Rhodanobacteraceae</taxon>
        <taxon>Rhodanobacter</taxon>
    </lineage>
</organism>
<accession>A0A4S3K9K2</accession>
<dbReference type="OrthoDB" id="9803739at2"/>
<dbReference type="InterPro" id="IPR033134">
    <property type="entry name" value="Asp/Glu_racemase_AS_2"/>
</dbReference>
<reference evidence="3 4" key="1">
    <citation type="submission" date="2017-02" db="EMBL/GenBank/DDBJ databases">
        <title>Whole genome sequencing of Rhodanobacter lindaniclasticus DSM 17932.</title>
        <authorList>
            <person name="Kumar S."/>
            <person name="Patil P."/>
            <person name="Patil P.B."/>
        </authorList>
    </citation>
    <scope>NUCLEOTIDE SEQUENCE [LARGE SCALE GENOMIC DNA]</scope>
    <source>
        <strain evidence="3 4">DSM 17932</strain>
    </source>
</reference>
<keyword evidence="2" id="KW-0413">Isomerase</keyword>
<dbReference type="InterPro" id="IPR004380">
    <property type="entry name" value="Asp_race"/>
</dbReference>
<evidence type="ECO:0000313" key="3">
    <source>
        <dbReference type="EMBL" id="THD04818.1"/>
    </source>
</evidence>